<comment type="subcellular location">
    <subcellularLocation>
        <location evidence="7">Cytoplasm</location>
    </subcellularLocation>
</comment>
<accession>A0ABT1ED86</accession>
<dbReference type="GO" id="GO:0004045">
    <property type="term" value="F:peptidyl-tRNA hydrolase activity"/>
    <property type="evidence" value="ECO:0007669"/>
    <property type="project" value="UniProtKB-EC"/>
</dbReference>
<dbReference type="InterPro" id="IPR036416">
    <property type="entry name" value="Pept_tRNA_hydro_sf"/>
</dbReference>
<proteinExistence type="inferred from homology"/>
<dbReference type="PROSITE" id="PS01196">
    <property type="entry name" value="PEPT_TRNA_HYDROL_2"/>
    <property type="match status" value="1"/>
</dbReference>
<dbReference type="InterPro" id="IPR018171">
    <property type="entry name" value="Pept_tRNA_hydro_CS"/>
</dbReference>
<dbReference type="HAMAP" id="MF_00083">
    <property type="entry name" value="Pept_tRNA_hydro_bact"/>
    <property type="match status" value="1"/>
</dbReference>
<feature type="binding site" evidence="7">
    <location>
        <position position="64"/>
    </location>
    <ligand>
        <name>tRNA</name>
        <dbReference type="ChEBI" id="CHEBI:17843"/>
    </ligand>
</feature>
<dbReference type="EMBL" id="JAMZFV010000001">
    <property type="protein sequence ID" value="MCP1108640.1"/>
    <property type="molecule type" value="Genomic_DNA"/>
</dbReference>
<gene>
    <name evidence="7 10" type="primary">pth</name>
    <name evidence="10" type="ORF">NK118_00045</name>
</gene>
<dbReference type="Pfam" id="PF01195">
    <property type="entry name" value="Pept_tRNA_hydro"/>
    <property type="match status" value="1"/>
</dbReference>
<dbReference type="RefSeq" id="WP_262067550.1">
    <property type="nucleotide sequence ID" value="NZ_JAMXOC010000001.1"/>
</dbReference>
<dbReference type="Proteomes" id="UP001523565">
    <property type="component" value="Unassembled WGS sequence"/>
</dbReference>
<evidence type="ECO:0000256" key="9">
    <source>
        <dbReference type="RuleBase" id="RU004320"/>
    </source>
</evidence>
<keyword evidence="7" id="KW-0963">Cytoplasm</keyword>
<feature type="site" description="Discriminates between blocked and unblocked aminoacyl-tRNA" evidence="7">
    <location>
        <position position="9"/>
    </location>
</feature>
<dbReference type="EC" id="3.1.1.29" evidence="1 7"/>
<feature type="binding site" evidence="7">
    <location>
        <position position="66"/>
    </location>
    <ligand>
        <name>tRNA</name>
        <dbReference type="ChEBI" id="CHEBI:17843"/>
    </ligand>
</feature>
<evidence type="ECO:0000256" key="2">
    <source>
        <dbReference type="ARBA" id="ARBA00022555"/>
    </source>
</evidence>
<evidence type="ECO:0000256" key="3">
    <source>
        <dbReference type="ARBA" id="ARBA00022801"/>
    </source>
</evidence>
<comment type="function">
    <text evidence="7">Catalyzes the release of premature peptidyl moieties from peptidyl-tRNA molecules trapped in stalled 50S ribosomal subunits, and thus maintains levels of free tRNAs and 50S ribosomes.</text>
</comment>
<comment type="function">
    <text evidence="7">Hydrolyzes ribosome-free peptidyl-tRNAs (with 1 or more amino acids incorporated), which drop off the ribosome during protein synthesis, or as a result of ribosome stalling.</text>
</comment>
<keyword evidence="11" id="KW-1185">Reference proteome</keyword>
<keyword evidence="3 7" id="KW-0378">Hydrolase</keyword>
<comment type="catalytic activity">
    <reaction evidence="7 8">
        <text>an N-acyl-L-alpha-aminoacyl-tRNA + H2O = an N-acyl-L-amino acid + a tRNA + H(+)</text>
        <dbReference type="Rhea" id="RHEA:54448"/>
        <dbReference type="Rhea" id="RHEA-COMP:10123"/>
        <dbReference type="Rhea" id="RHEA-COMP:13883"/>
        <dbReference type="ChEBI" id="CHEBI:15377"/>
        <dbReference type="ChEBI" id="CHEBI:15378"/>
        <dbReference type="ChEBI" id="CHEBI:59874"/>
        <dbReference type="ChEBI" id="CHEBI:78442"/>
        <dbReference type="ChEBI" id="CHEBI:138191"/>
        <dbReference type="EC" id="3.1.1.29"/>
    </reaction>
</comment>
<feature type="binding site" evidence="7">
    <location>
        <position position="113"/>
    </location>
    <ligand>
        <name>tRNA</name>
        <dbReference type="ChEBI" id="CHEBI:17843"/>
    </ligand>
</feature>
<feature type="active site" description="Proton acceptor" evidence="7">
    <location>
        <position position="19"/>
    </location>
</feature>
<evidence type="ECO:0000256" key="8">
    <source>
        <dbReference type="RuleBase" id="RU000673"/>
    </source>
</evidence>
<organism evidence="10 11">
    <name type="scientific">Ohessyouella blattaphilus</name>
    <dbReference type="NCBI Taxonomy" id="2949333"/>
    <lineage>
        <taxon>Bacteria</taxon>
        <taxon>Bacillati</taxon>
        <taxon>Bacillota</taxon>
        <taxon>Clostridia</taxon>
        <taxon>Lachnospirales</taxon>
        <taxon>Lachnospiraceae</taxon>
        <taxon>Ohessyouella</taxon>
    </lineage>
</organism>
<reference evidence="10 11" key="1">
    <citation type="journal article" date="2022" name="Genome Biol. Evol.">
        <title>Host diet, physiology and behaviors set the stage for Lachnospiraceae cladogenesis.</title>
        <authorList>
            <person name="Vera-Ponce De Leon A."/>
            <person name="Schneider M."/>
            <person name="Jahnes B.C."/>
            <person name="Sadowski V."/>
            <person name="Camuy-Velez L.A."/>
            <person name="Duan J."/>
            <person name="Sabree Z.L."/>
        </authorList>
    </citation>
    <scope>NUCLEOTIDE SEQUENCE [LARGE SCALE GENOMIC DNA]</scope>
    <source>
        <strain evidence="10 11">PAL227</strain>
    </source>
</reference>
<evidence type="ECO:0000256" key="4">
    <source>
        <dbReference type="ARBA" id="ARBA00022884"/>
    </source>
</evidence>
<dbReference type="PROSITE" id="PS01195">
    <property type="entry name" value="PEPT_TRNA_HYDROL_1"/>
    <property type="match status" value="1"/>
</dbReference>
<evidence type="ECO:0000313" key="10">
    <source>
        <dbReference type="EMBL" id="MCP1108640.1"/>
    </source>
</evidence>
<sequence>MYIIAGLGNPTKEYVGTRHNVGFAVIDTLAAKYNIDVEHRSKRAFIGKGMIAGQKVILAKPQTYMNLSGESLIGLVDYYKIDPASELIVVYDDVSLPVGQLRIRKKGSAGGHNGIKSIISHLKTEVFPRIKVGVGEKPKKYDLADYVLGHFTKAEQEKMTEGYEEACEAIEKILSGEIEAAMNRYNRKVHEKAEE</sequence>
<dbReference type="NCBIfam" id="TIGR00447">
    <property type="entry name" value="pth"/>
    <property type="match status" value="1"/>
</dbReference>
<evidence type="ECO:0000256" key="1">
    <source>
        <dbReference type="ARBA" id="ARBA00013260"/>
    </source>
</evidence>
<evidence type="ECO:0000256" key="7">
    <source>
        <dbReference type="HAMAP-Rule" id="MF_00083"/>
    </source>
</evidence>
<comment type="caution">
    <text evidence="10">The sequence shown here is derived from an EMBL/GenBank/DDBJ whole genome shotgun (WGS) entry which is preliminary data.</text>
</comment>
<keyword evidence="2 7" id="KW-0820">tRNA-binding</keyword>
<feature type="binding site" evidence="7">
    <location>
        <position position="14"/>
    </location>
    <ligand>
        <name>tRNA</name>
        <dbReference type="ChEBI" id="CHEBI:17843"/>
    </ligand>
</feature>
<keyword evidence="4 7" id="KW-0694">RNA-binding</keyword>
<dbReference type="Gene3D" id="3.40.50.1470">
    <property type="entry name" value="Peptidyl-tRNA hydrolase"/>
    <property type="match status" value="1"/>
</dbReference>
<dbReference type="PANTHER" id="PTHR17224:SF1">
    <property type="entry name" value="PEPTIDYL-TRNA HYDROLASE"/>
    <property type="match status" value="1"/>
</dbReference>
<comment type="subunit">
    <text evidence="7">Monomer.</text>
</comment>
<protein>
    <recommendedName>
        <fullName evidence="6 7">Peptidyl-tRNA hydrolase</fullName>
        <shortName evidence="7">Pth</shortName>
        <ecNumber evidence="1 7">3.1.1.29</ecNumber>
    </recommendedName>
</protein>
<evidence type="ECO:0000313" key="11">
    <source>
        <dbReference type="Proteomes" id="UP001523565"/>
    </source>
</evidence>
<evidence type="ECO:0000256" key="6">
    <source>
        <dbReference type="ARBA" id="ARBA00050038"/>
    </source>
</evidence>
<evidence type="ECO:0000256" key="5">
    <source>
        <dbReference type="ARBA" id="ARBA00038063"/>
    </source>
</evidence>
<dbReference type="CDD" id="cd00462">
    <property type="entry name" value="PTH"/>
    <property type="match status" value="1"/>
</dbReference>
<feature type="site" description="Stabilizes the basic form of H active site to accept a proton" evidence="7">
    <location>
        <position position="92"/>
    </location>
</feature>
<comment type="similarity">
    <text evidence="5 7 9">Belongs to the PTH family.</text>
</comment>
<dbReference type="PANTHER" id="PTHR17224">
    <property type="entry name" value="PEPTIDYL-TRNA HYDROLASE"/>
    <property type="match status" value="1"/>
</dbReference>
<dbReference type="InterPro" id="IPR001328">
    <property type="entry name" value="Pept_tRNA_hydro"/>
</dbReference>
<name>A0ABT1ED86_9FIRM</name>
<dbReference type="SUPFAM" id="SSF53178">
    <property type="entry name" value="Peptidyl-tRNA hydrolase-like"/>
    <property type="match status" value="1"/>
</dbReference>